<name>A0A3T0HVI0_9BACI</name>
<reference evidence="2 3" key="1">
    <citation type="submission" date="2017-07" db="EMBL/GenBank/DDBJ databases">
        <title>The complete genome sequence of Bacillus mesonae strain H20-5, an efficient strain improving plant abiotic stress resistance.</title>
        <authorList>
            <person name="Kim S.Y."/>
            <person name="Song H."/>
            <person name="Sang M.K."/>
            <person name="Weon H.-Y."/>
            <person name="Song J."/>
        </authorList>
    </citation>
    <scope>NUCLEOTIDE SEQUENCE [LARGE SCALE GENOMIC DNA]</scope>
    <source>
        <strain evidence="2 3">H20-5</strain>
    </source>
</reference>
<keyword evidence="3" id="KW-1185">Reference proteome</keyword>
<dbReference type="EMBL" id="CP022572">
    <property type="protein sequence ID" value="AZU61170.1"/>
    <property type="molecule type" value="Genomic_DNA"/>
</dbReference>
<evidence type="ECO:0000313" key="3">
    <source>
        <dbReference type="Proteomes" id="UP000282892"/>
    </source>
</evidence>
<dbReference type="STRING" id="1193713.GCA_001636315_04004"/>
<organism evidence="2 3">
    <name type="scientific">Neobacillus mesonae</name>
    <dbReference type="NCBI Taxonomy" id="1193713"/>
    <lineage>
        <taxon>Bacteria</taxon>
        <taxon>Bacillati</taxon>
        <taxon>Bacillota</taxon>
        <taxon>Bacilli</taxon>
        <taxon>Bacillales</taxon>
        <taxon>Bacillaceae</taxon>
        <taxon>Neobacillus</taxon>
    </lineage>
</organism>
<proteinExistence type="predicted"/>
<dbReference type="InterPro" id="IPR011528">
    <property type="entry name" value="NERD"/>
</dbReference>
<evidence type="ECO:0000313" key="2">
    <source>
        <dbReference type="EMBL" id="AZU61170.1"/>
    </source>
</evidence>
<feature type="domain" description="NERD" evidence="1">
    <location>
        <begin position="39"/>
        <end position="146"/>
    </location>
</feature>
<dbReference type="Proteomes" id="UP000282892">
    <property type="component" value="Chromosome"/>
</dbReference>
<dbReference type="KEGG" id="nmk:CHR53_07815"/>
<dbReference type="AlphaFoldDB" id="A0A3T0HVI0"/>
<dbReference type="Pfam" id="PF08378">
    <property type="entry name" value="NERD"/>
    <property type="match status" value="1"/>
</dbReference>
<gene>
    <name evidence="2" type="ORF">CHR53_07815</name>
</gene>
<evidence type="ECO:0000259" key="1">
    <source>
        <dbReference type="Pfam" id="PF08378"/>
    </source>
</evidence>
<accession>A0A3T0HVI0</accession>
<protein>
    <recommendedName>
        <fullName evidence="1">NERD domain-containing protein</fullName>
    </recommendedName>
</protein>
<dbReference type="OrthoDB" id="2164794at2"/>
<dbReference type="RefSeq" id="WP_127486031.1">
    <property type="nucleotide sequence ID" value="NZ_CP022572.1"/>
</dbReference>
<sequence length="303" mass="35496">MPITTMPRPISSELVTLRLLNARMDLSEHDQWNYAKLEKGLEGELKFDLLTDGLVNNGIVIKGLLLEVNDSEFQIDTTLIFEGIIHLFDVKNYENDYYYENGKLYSKNGNILTDPLLQRERCESLFLRLLKNLGFNFRVESRLVFINPEFTLMQAPRDYPIIYPTQVNRLMKQLNEIPSRLTKMHENLARKLISLHKPVSSNMKLPAYEFEQLKKMIMCKLCYLLSTTVEGNFIVCKTCGHKELVDAAVLRSVRELIILFPGIRITTSLVYEWCGRVIHKKRISRILRRNYTRYGHGKYSYYQ</sequence>